<dbReference type="PANTHER" id="PTHR43037:SF5">
    <property type="entry name" value="FERULOYL ESTERASE"/>
    <property type="match status" value="1"/>
</dbReference>
<evidence type="ECO:0000256" key="1">
    <source>
        <dbReference type="ARBA" id="ARBA00022729"/>
    </source>
</evidence>
<dbReference type="SUPFAM" id="SSF53474">
    <property type="entry name" value="alpha/beta-Hydrolases"/>
    <property type="match status" value="1"/>
</dbReference>
<dbReference type="InterPro" id="IPR029058">
    <property type="entry name" value="AB_hydrolase_fold"/>
</dbReference>
<proteinExistence type="predicted"/>
<dbReference type="InterPro" id="IPR050955">
    <property type="entry name" value="Plant_Biomass_Hydrol_Est"/>
</dbReference>
<accession>A0A8J7M691</accession>
<dbReference type="AlphaFoldDB" id="A0A8J7M691"/>
<dbReference type="EMBL" id="JAEHHL010000004">
    <property type="protein sequence ID" value="MBK0399326.1"/>
    <property type="molecule type" value="Genomic_DNA"/>
</dbReference>
<keyword evidence="6" id="KW-1185">Reference proteome</keyword>
<protein>
    <recommendedName>
        <fullName evidence="7">Polyhydroxybutyrate depolymerase</fullName>
    </recommendedName>
</protein>
<keyword evidence="1 4" id="KW-0732">Signal</keyword>
<name>A0A8J7M691_9RHOB</name>
<reference evidence="5" key="1">
    <citation type="submission" date="2020-12" db="EMBL/GenBank/DDBJ databases">
        <title>Bacterial taxonomy.</title>
        <authorList>
            <person name="Pan X."/>
        </authorList>
    </citation>
    <scope>NUCLEOTIDE SEQUENCE</scope>
    <source>
        <strain evidence="5">M0105</strain>
    </source>
</reference>
<evidence type="ECO:0000313" key="6">
    <source>
        <dbReference type="Proteomes" id="UP000655420"/>
    </source>
</evidence>
<comment type="caution">
    <text evidence="5">The sequence shown here is derived from an EMBL/GenBank/DDBJ whole genome shotgun (WGS) entry which is preliminary data.</text>
</comment>
<evidence type="ECO:0008006" key="7">
    <source>
        <dbReference type="Google" id="ProtNLM"/>
    </source>
</evidence>
<evidence type="ECO:0000256" key="2">
    <source>
        <dbReference type="ARBA" id="ARBA00022801"/>
    </source>
</evidence>
<feature type="region of interest" description="Disordered" evidence="3">
    <location>
        <begin position="291"/>
        <end position="322"/>
    </location>
</feature>
<feature type="signal peptide" evidence="4">
    <location>
        <begin position="1"/>
        <end position="29"/>
    </location>
</feature>
<organism evidence="5 6">
    <name type="scientific">Thermohalobaculum xanthum</name>
    <dbReference type="NCBI Taxonomy" id="2753746"/>
    <lineage>
        <taxon>Bacteria</taxon>
        <taxon>Pseudomonadati</taxon>
        <taxon>Pseudomonadota</taxon>
        <taxon>Alphaproteobacteria</taxon>
        <taxon>Rhodobacterales</taxon>
        <taxon>Paracoccaceae</taxon>
        <taxon>Thermohalobaculum</taxon>
    </lineage>
</organism>
<dbReference type="PANTHER" id="PTHR43037">
    <property type="entry name" value="UNNAMED PRODUCT-RELATED"/>
    <property type="match status" value="1"/>
</dbReference>
<feature type="chain" id="PRO_5035312294" description="Polyhydroxybutyrate depolymerase" evidence="4">
    <location>
        <begin position="30"/>
        <end position="322"/>
    </location>
</feature>
<dbReference type="Gene3D" id="3.40.50.1820">
    <property type="entry name" value="alpha/beta hydrolase"/>
    <property type="match status" value="1"/>
</dbReference>
<dbReference type="RefSeq" id="WP_200609439.1">
    <property type="nucleotide sequence ID" value="NZ_JAEHHL010000004.1"/>
</dbReference>
<keyword evidence="2" id="KW-0378">Hydrolase</keyword>
<gene>
    <name evidence="5" type="ORF">H0I76_08995</name>
</gene>
<evidence type="ECO:0000256" key="3">
    <source>
        <dbReference type="SAM" id="MobiDB-lite"/>
    </source>
</evidence>
<evidence type="ECO:0000256" key="4">
    <source>
        <dbReference type="SAM" id="SignalP"/>
    </source>
</evidence>
<sequence length="322" mass="34305">MLMTMVNRLPLFLAFLSCALVFSVGSAPADRFCNSGDTRIACSLPSGDYHVRTPDGPGPFPAVVILHSAGETGADIVNDPFYVAMVLGRGFAIVAPTGRPQPYSDGRTATGWHVRKTSTGGRDDAAFITSVIEVAAQRFQLDRKRTLLTGYGNGATLVWELACLSPSTASAYAPMNGGFYEALPGRCRAPVRMFVLHSRRDGFWPLDADDVRVQANRATPVPTRAHLELIQRINGCGTPAAGAGEAPENTTLIGWRGCHSGSDLVFLEQQGTAVLTADIFATVLDWFEPPAPPSRVAPPGVGSVFRRPGEGPTPFGKRPPAQ</sequence>
<evidence type="ECO:0000313" key="5">
    <source>
        <dbReference type="EMBL" id="MBK0399326.1"/>
    </source>
</evidence>
<dbReference type="Proteomes" id="UP000655420">
    <property type="component" value="Unassembled WGS sequence"/>
</dbReference>
<dbReference type="GO" id="GO:0016787">
    <property type="term" value="F:hydrolase activity"/>
    <property type="evidence" value="ECO:0007669"/>
    <property type="project" value="UniProtKB-KW"/>
</dbReference>